<evidence type="ECO:0000256" key="9">
    <source>
        <dbReference type="RuleBase" id="RU363036"/>
    </source>
</evidence>
<evidence type="ECO:0000256" key="4">
    <source>
        <dbReference type="ARBA" id="ARBA00022741"/>
    </source>
</evidence>
<keyword evidence="5 9" id="KW-0067">ATP-binding</keyword>
<dbReference type="InterPro" id="IPR002305">
    <property type="entry name" value="aa-tRNA-synth_Ic"/>
</dbReference>
<keyword evidence="4 9" id="KW-0547">Nucleotide-binding</keyword>
<dbReference type="SUPFAM" id="SSF52374">
    <property type="entry name" value="Nucleotidylyl transferase"/>
    <property type="match status" value="1"/>
</dbReference>
<evidence type="ECO:0000313" key="11">
    <source>
        <dbReference type="EMBL" id="GAA4511362.1"/>
    </source>
</evidence>
<evidence type="ECO:0000256" key="1">
    <source>
        <dbReference type="ARBA" id="ARBA00005594"/>
    </source>
</evidence>
<evidence type="ECO:0000256" key="7">
    <source>
        <dbReference type="ARBA" id="ARBA00023146"/>
    </source>
</evidence>
<evidence type="ECO:0000256" key="3">
    <source>
        <dbReference type="ARBA" id="ARBA00022598"/>
    </source>
</evidence>
<dbReference type="GO" id="GO:0016874">
    <property type="term" value="F:ligase activity"/>
    <property type="evidence" value="ECO:0007669"/>
    <property type="project" value="UniProtKB-KW"/>
</dbReference>
<keyword evidence="12" id="KW-1185">Reference proteome</keyword>
<comment type="similarity">
    <text evidence="1 9">Belongs to the class-I aminoacyl-tRNA synthetase family.</text>
</comment>
<dbReference type="PROSITE" id="PS00178">
    <property type="entry name" value="AA_TRNA_LIGASE_I"/>
    <property type="match status" value="1"/>
</dbReference>
<dbReference type="InterPro" id="IPR014729">
    <property type="entry name" value="Rossmann-like_a/b/a_fold"/>
</dbReference>
<gene>
    <name evidence="11" type="primary">trpS_1</name>
    <name evidence="11" type="ORF">GCM10023191_075320</name>
</gene>
<keyword evidence="6 9" id="KW-0648">Protein biosynthesis</keyword>
<protein>
    <recommendedName>
        <fullName evidence="2 8">Tryptophan--tRNA ligase</fullName>
        <ecNumber evidence="2 8">6.1.1.2</ecNumber>
    </recommendedName>
</protein>
<dbReference type="PANTHER" id="PTHR43766:SF1">
    <property type="entry name" value="TRYPTOPHAN--TRNA LIGASE, MITOCHONDRIAL"/>
    <property type="match status" value="1"/>
</dbReference>
<keyword evidence="3 9" id="KW-0436">Ligase</keyword>
<reference evidence="12" key="1">
    <citation type="journal article" date="2019" name="Int. J. Syst. Evol. Microbiol.">
        <title>The Global Catalogue of Microorganisms (GCM) 10K type strain sequencing project: providing services to taxonomists for standard genome sequencing and annotation.</title>
        <authorList>
            <consortium name="The Broad Institute Genomics Platform"/>
            <consortium name="The Broad Institute Genome Sequencing Center for Infectious Disease"/>
            <person name="Wu L."/>
            <person name="Ma J."/>
        </authorList>
    </citation>
    <scope>NUCLEOTIDE SEQUENCE [LARGE SCALE GENOMIC DNA]</scope>
    <source>
        <strain evidence="12">JCM 17933</strain>
    </source>
</reference>
<accession>A0ABP8QVT0</accession>
<dbReference type="Pfam" id="PF00579">
    <property type="entry name" value="tRNA-synt_1b"/>
    <property type="match status" value="1"/>
</dbReference>
<organism evidence="11 12">
    <name type="scientific">Actinoallomurus oryzae</name>
    <dbReference type="NCBI Taxonomy" id="502180"/>
    <lineage>
        <taxon>Bacteria</taxon>
        <taxon>Bacillati</taxon>
        <taxon>Actinomycetota</taxon>
        <taxon>Actinomycetes</taxon>
        <taxon>Streptosporangiales</taxon>
        <taxon>Thermomonosporaceae</taxon>
        <taxon>Actinoallomurus</taxon>
    </lineage>
</organism>
<dbReference type="Proteomes" id="UP001500503">
    <property type="component" value="Unassembled WGS sequence"/>
</dbReference>
<evidence type="ECO:0000256" key="2">
    <source>
        <dbReference type="ARBA" id="ARBA00013161"/>
    </source>
</evidence>
<dbReference type="InterPro" id="IPR002306">
    <property type="entry name" value="Trp-tRNA-ligase"/>
</dbReference>
<proteinExistence type="inferred from homology"/>
<evidence type="ECO:0000313" key="12">
    <source>
        <dbReference type="Proteomes" id="UP001500503"/>
    </source>
</evidence>
<dbReference type="InterPro" id="IPR050203">
    <property type="entry name" value="Trp-tRNA_synthetase"/>
</dbReference>
<dbReference type="CDD" id="cd00806">
    <property type="entry name" value="TrpRS_core"/>
    <property type="match status" value="1"/>
</dbReference>
<evidence type="ECO:0000256" key="10">
    <source>
        <dbReference type="SAM" id="MobiDB-lite"/>
    </source>
</evidence>
<comment type="caution">
    <text evidence="11">The sequence shown here is derived from an EMBL/GenBank/DDBJ whole genome shotgun (WGS) entry which is preliminary data.</text>
</comment>
<keyword evidence="7 9" id="KW-0030">Aminoacyl-tRNA synthetase</keyword>
<dbReference type="NCBIfam" id="TIGR00233">
    <property type="entry name" value="trpS"/>
    <property type="match status" value="1"/>
</dbReference>
<evidence type="ECO:0000256" key="5">
    <source>
        <dbReference type="ARBA" id="ARBA00022840"/>
    </source>
</evidence>
<dbReference type="EMBL" id="BAABHF010000046">
    <property type="protein sequence ID" value="GAA4511362.1"/>
    <property type="molecule type" value="Genomic_DNA"/>
</dbReference>
<name>A0ABP8QVT0_9ACTN</name>
<dbReference type="EC" id="6.1.1.2" evidence="2 8"/>
<dbReference type="Gene3D" id="1.10.240.10">
    <property type="entry name" value="Tyrosyl-Transfer RNA Synthetase"/>
    <property type="match status" value="1"/>
</dbReference>
<dbReference type="PRINTS" id="PR01039">
    <property type="entry name" value="TRNASYNTHTRP"/>
</dbReference>
<evidence type="ECO:0000256" key="8">
    <source>
        <dbReference type="NCBIfam" id="TIGR00233"/>
    </source>
</evidence>
<sequence>MTERTETFDDAAPVVTSSGDGGLATERGEGTEGATPQGGSAAATRVLSLFTPSGHPTLGNLLGALLPSARLLETGDCVFGVSDLHALTSDHDPARLRERSLELAGLCVAAGIDPARCVLFLQSNVPAHAELAYLLESTAHYGEMQRMIQFKEKSARQSVVRLSLLTYPALMAADILLYQATDVPVGADQAQHVELTRDLATRFNRKYGPVFTMPRAVHPPAAARVMDLSEPTAKMSKSIDSPGTVFLLDPIDVVRRKIMRAVTDSGTEVVYDPEGKPGVSNLLAILSACTGTPVADLTAGSYGVLKKETADAVIALLEPIQRRYADLSADPAELEGILRTGAERARERAAGTVVAAKEAMGLLSA</sequence>
<dbReference type="PANTHER" id="PTHR43766">
    <property type="entry name" value="TRYPTOPHAN--TRNA LIGASE, MITOCHONDRIAL"/>
    <property type="match status" value="1"/>
</dbReference>
<dbReference type="InterPro" id="IPR001412">
    <property type="entry name" value="aa-tRNA-synth_I_CS"/>
</dbReference>
<dbReference type="Gene3D" id="3.40.50.620">
    <property type="entry name" value="HUPs"/>
    <property type="match status" value="1"/>
</dbReference>
<evidence type="ECO:0000256" key="6">
    <source>
        <dbReference type="ARBA" id="ARBA00022917"/>
    </source>
</evidence>
<feature type="region of interest" description="Disordered" evidence="10">
    <location>
        <begin position="1"/>
        <end position="39"/>
    </location>
</feature>
<dbReference type="RefSeq" id="WP_345472156.1">
    <property type="nucleotide sequence ID" value="NZ_BAABHF010000046.1"/>
</dbReference>